<proteinExistence type="predicted"/>
<gene>
    <name evidence="2" type="ORF">DILT_LOCUS5947</name>
</gene>
<dbReference type="EMBL" id="UYRU01048496">
    <property type="protein sequence ID" value="VDN10116.1"/>
    <property type="molecule type" value="Genomic_DNA"/>
</dbReference>
<evidence type="ECO:0000313" key="3">
    <source>
        <dbReference type="Proteomes" id="UP000281553"/>
    </source>
</evidence>
<dbReference type="AlphaFoldDB" id="A0A3P7NX31"/>
<evidence type="ECO:0000313" key="2">
    <source>
        <dbReference type="EMBL" id="VDN10116.1"/>
    </source>
</evidence>
<evidence type="ECO:0000256" key="1">
    <source>
        <dbReference type="SAM" id="MobiDB-lite"/>
    </source>
</evidence>
<dbReference type="Proteomes" id="UP000281553">
    <property type="component" value="Unassembled WGS sequence"/>
</dbReference>
<sequence>MTDSRLLSLDDLRDFSSPRARGTTSVHWKHFGRSRDSSPSLFTSGFQDLSTRHYSPPDTWTLDKVSATFTAGPSLSTFSVFPEGQGTEATPLSITLPSQPRASSARLPITASLGLQIPISSSPTRRRERQRPALGRFIDLDFSPNNLPGLTPPSLRSSDTFPSPLLLRRSFTAARKFPSTSEDPGLRRHTSLRRDTGLNTSLPDTLPHLT</sequence>
<protein>
    <submittedName>
        <fullName evidence="2">Uncharacterized protein</fullName>
    </submittedName>
</protein>
<organism evidence="2 3">
    <name type="scientific">Dibothriocephalus latus</name>
    <name type="common">Fish tapeworm</name>
    <name type="synonym">Diphyllobothrium latum</name>
    <dbReference type="NCBI Taxonomy" id="60516"/>
    <lineage>
        <taxon>Eukaryota</taxon>
        <taxon>Metazoa</taxon>
        <taxon>Spiralia</taxon>
        <taxon>Lophotrochozoa</taxon>
        <taxon>Platyhelminthes</taxon>
        <taxon>Cestoda</taxon>
        <taxon>Eucestoda</taxon>
        <taxon>Diphyllobothriidea</taxon>
        <taxon>Diphyllobothriidae</taxon>
        <taxon>Dibothriocephalus</taxon>
    </lineage>
</organism>
<name>A0A3P7NX31_DIBLA</name>
<feature type="region of interest" description="Disordered" evidence="1">
    <location>
        <begin position="176"/>
        <end position="210"/>
    </location>
</feature>
<keyword evidence="3" id="KW-1185">Reference proteome</keyword>
<accession>A0A3P7NX31</accession>
<reference evidence="2 3" key="1">
    <citation type="submission" date="2018-11" db="EMBL/GenBank/DDBJ databases">
        <authorList>
            <consortium name="Pathogen Informatics"/>
        </authorList>
    </citation>
    <scope>NUCLEOTIDE SEQUENCE [LARGE SCALE GENOMIC DNA]</scope>
</reference>